<keyword evidence="7" id="KW-0325">Glycoprotein</keyword>
<evidence type="ECO:0000313" key="13">
    <source>
        <dbReference type="Proteomes" id="UP000000702"/>
    </source>
</evidence>
<accession>F9WIG5</accession>
<evidence type="ECO:0000256" key="3">
    <source>
        <dbReference type="ARBA" id="ARBA00022475"/>
    </source>
</evidence>
<feature type="chain" id="PRO_5003394794" evidence="10">
    <location>
        <begin position="17"/>
        <end position="314"/>
    </location>
</feature>
<evidence type="ECO:0000256" key="7">
    <source>
        <dbReference type="ARBA" id="ARBA00023180"/>
    </source>
</evidence>
<evidence type="ECO:0000256" key="2">
    <source>
        <dbReference type="ARBA" id="ARBA00004609"/>
    </source>
</evidence>
<comment type="function">
    <text evidence="1">VSG forms a coat on the surface of the parasite. The trypanosome evades the immune response of the host by expressing a series of antigenically distinct VSGs from an estimated 1000 VSG genes.</text>
</comment>
<evidence type="ECO:0000256" key="10">
    <source>
        <dbReference type="SAM" id="SignalP"/>
    </source>
</evidence>
<dbReference type="VEuPathDB" id="TriTrypDB:TcIL3000_0_19640"/>
<keyword evidence="13" id="KW-1185">Reference proteome</keyword>
<sequence>MMKLFMVCLVVVCVCASEDKKNHNGDHHATLCGLLGTAAHKWKTTNHPGVKKALSQAIFGHTQGGDIEKHSQVLPSDYHQSGNRENWCWHCKNYETHHPGKSIPHDLLCLCTVGSKGHEYSDRTSSLCGRNGVVLNVVHGWSSSNSGVEHLKDAWEKIVKPCLQNGPRVNIDQAVANFSSSMENRDTPNWSASHTGNCKGDSGHSSICVGYDGWCLHGNDYHLWWKDFVWALRAPNLTEDQLNSTTFLNATRDTADSSQTGQQGSSTQAMPSTTSASSTTEESPGKVLPLLSNQQSSASLTHPLLCLLSASFFI</sequence>
<evidence type="ECO:0000256" key="9">
    <source>
        <dbReference type="SAM" id="MobiDB-lite"/>
    </source>
</evidence>
<dbReference type="GO" id="GO:0005886">
    <property type="term" value="C:plasma membrane"/>
    <property type="evidence" value="ECO:0007669"/>
    <property type="project" value="UniProtKB-SubCell"/>
</dbReference>
<feature type="compositionally biased region" description="Low complexity" evidence="9">
    <location>
        <begin position="257"/>
        <end position="282"/>
    </location>
</feature>
<evidence type="ECO:0000256" key="6">
    <source>
        <dbReference type="ARBA" id="ARBA00023136"/>
    </source>
</evidence>
<dbReference type="AlphaFoldDB" id="F9WIG5"/>
<evidence type="ECO:0000256" key="8">
    <source>
        <dbReference type="ARBA" id="ARBA00023288"/>
    </source>
</evidence>
<evidence type="ECO:0000313" key="12">
    <source>
        <dbReference type="EMBL" id="CCD17112.1"/>
    </source>
</evidence>
<keyword evidence="3" id="KW-1003">Cell membrane</keyword>
<keyword evidence="5 10" id="KW-0732">Signal</keyword>
<comment type="subcellular location">
    <subcellularLocation>
        <location evidence="2">Cell membrane</location>
        <topology evidence="2">Lipid-anchor</topology>
        <topology evidence="2">GPI-anchor</topology>
    </subcellularLocation>
</comment>
<keyword evidence="8" id="KW-0449">Lipoprotein</keyword>
<organism evidence="12 13">
    <name type="scientific">Trypanosoma congolense (strain IL3000)</name>
    <dbReference type="NCBI Taxonomy" id="1068625"/>
    <lineage>
        <taxon>Eukaryota</taxon>
        <taxon>Discoba</taxon>
        <taxon>Euglenozoa</taxon>
        <taxon>Kinetoplastea</taxon>
        <taxon>Metakinetoplastina</taxon>
        <taxon>Trypanosomatida</taxon>
        <taxon>Trypanosomatidae</taxon>
        <taxon>Trypanosoma</taxon>
        <taxon>Nannomonas</taxon>
    </lineage>
</organism>
<reference evidence="13" key="1">
    <citation type="submission" date="2011-07" db="EMBL/GenBank/DDBJ databases">
        <title>Divergent evolution of antigenic variation in African trypanosomes.</title>
        <authorList>
            <person name="Jackson A.P."/>
            <person name="Berry A."/>
            <person name="Allison H.C."/>
            <person name="Burton P."/>
            <person name="Anderson J."/>
            <person name="Aslett M."/>
            <person name="Brown R."/>
            <person name="Corton N."/>
            <person name="Harris D."/>
            <person name="Hauser H."/>
            <person name="Gamble J."/>
            <person name="Gilderthorp R."/>
            <person name="McQuillan J."/>
            <person name="Quail M.A."/>
            <person name="Sanders M."/>
            <person name="Van Tonder A."/>
            <person name="Ginger M.L."/>
            <person name="Donelson J.E."/>
            <person name="Field M.C."/>
            <person name="Barry J.D."/>
            <person name="Berriman M."/>
            <person name="Hertz-Fowler C."/>
        </authorList>
    </citation>
    <scope>NUCLEOTIDE SEQUENCE [LARGE SCALE GENOMIC DNA]</scope>
    <source>
        <strain evidence="13">IL3000</strain>
    </source>
</reference>
<dbReference type="Pfam" id="PF13206">
    <property type="entry name" value="VSG_B"/>
    <property type="match status" value="1"/>
</dbReference>
<feature type="region of interest" description="Disordered" evidence="9">
    <location>
        <begin position="253"/>
        <end position="287"/>
    </location>
</feature>
<evidence type="ECO:0000256" key="5">
    <source>
        <dbReference type="ARBA" id="ARBA00022729"/>
    </source>
</evidence>
<proteinExistence type="predicted"/>
<dbReference type="InterPro" id="IPR025932">
    <property type="entry name" value="Trypano_VSG_B_N_dom"/>
</dbReference>
<dbReference type="EMBL" id="CAEQ01002585">
    <property type="protein sequence ID" value="CCD17112.1"/>
    <property type="molecule type" value="Genomic_DNA"/>
</dbReference>
<feature type="signal peptide" evidence="10">
    <location>
        <begin position="1"/>
        <end position="16"/>
    </location>
</feature>
<dbReference type="GO" id="GO:0098552">
    <property type="term" value="C:side of membrane"/>
    <property type="evidence" value="ECO:0007669"/>
    <property type="project" value="UniProtKB-KW"/>
</dbReference>
<protein>
    <submittedName>
        <fullName evidence="12">Variant surface glycoprotein</fullName>
    </submittedName>
</protein>
<evidence type="ECO:0000256" key="1">
    <source>
        <dbReference type="ARBA" id="ARBA00002523"/>
    </source>
</evidence>
<comment type="caution">
    <text evidence="12">The sequence shown here is derived from an EMBL/GenBank/DDBJ whole genome shotgun (WGS) entry which is preliminary data.</text>
</comment>
<evidence type="ECO:0000259" key="11">
    <source>
        <dbReference type="Pfam" id="PF13206"/>
    </source>
</evidence>
<feature type="domain" description="Trypanosome variant surface glycoprotein B-type N-terminal" evidence="11">
    <location>
        <begin position="39"/>
        <end position="222"/>
    </location>
</feature>
<keyword evidence="6" id="KW-0472">Membrane</keyword>
<evidence type="ECO:0000256" key="4">
    <source>
        <dbReference type="ARBA" id="ARBA00022622"/>
    </source>
</evidence>
<gene>
    <name evidence="12" type="ORF">TCIL3000_0_19640</name>
</gene>
<keyword evidence="4" id="KW-0336">GPI-anchor</keyword>
<name>F9WIG5_TRYCI</name>
<dbReference type="Proteomes" id="UP000000702">
    <property type="component" value="Unassembled WGS sequence"/>
</dbReference>
<reference evidence="12 13" key="2">
    <citation type="journal article" date="2012" name="Proc. Natl. Acad. Sci. U.S.A.">
        <title>Antigenic diversity is generated by distinct evolutionary mechanisms in African trypanosome species.</title>
        <authorList>
            <person name="Jackson A.P."/>
            <person name="Berry A."/>
            <person name="Aslett M."/>
            <person name="Allison H.C."/>
            <person name="Burton P."/>
            <person name="Vavrova-Anderson J."/>
            <person name="Brown R."/>
            <person name="Browne H."/>
            <person name="Corton N."/>
            <person name="Hauser H."/>
            <person name="Gamble J."/>
            <person name="Gilderthorp R."/>
            <person name="Marcello L."/>
            <person name="McQuillan J."/>
            <person name="Otto T.D."/>
            <person name="Quail M.A."/>
            <person name="Sanders M.J."/>
            <person name="van Tonder A."/>
            <person name="Ginger M.L."/>
            <person name="Field M.C."/>
            <person name="Barry J.D."/>
            <person name="Hertz-Fowler C."/>
            <person name="Berriman M."/>
        </authorList>
    </citation>
    <scope>NUCLEOTIDE SEQUENCE [LARGE SCALE GENOMIC DNA]</scope>
    <source>
        <strain evidence="12 13">IL3000</strain>
    </source>
</reference>